<evidence type="ECO:0000256" key="6">
    <source>
        <dbReference type="ARBA" id="ARBA00023242"/>
    </source>
</evidence>
<sequence>MKLSRTEIIQLRKQLEQLTVFKAGDIQLVSEEILPSQQPDQLPTEPRDSQQVHVEVDTVPPLCPSNTKPVLEDLLPSLERCDIKAEQIQEYPQVKKEPMDQCVSPDMEADTSNNAGVRPQISCCNCGVNESIDDKQDESDGSPMQCCDSEEDQSHRVEVHMELELEQPPRDKKSCRFCDIQLVSEEILPSQQPDQLPTVVKTEALDSQQVHVEVDTVPPPCPSDTKPIFEDLLPSLQQCDIKVEQIQKYPQVKEEQVEQCISPDVEADTSNNAEVGLPKSELTSDFDLFTSSAAVTVGVNESTDDKQDESDGSSMLCCDSKEDQSQSVEVHMELEQPQRDKKSCRFCSDRVLSDRALRRHMQRFHKGQKAFKCLKCNKEFDQRHHLIQHVRIHTGEKPFSCDYCEKSFSQNSSRITHMRRHTGEKPYHCAKCGKSFVSSGHFKICKMKERFESAQEKGNTDENHKVKKKTLKCSECSKMFRLKQQLIQHQRIHTGEKPFSCNLCGKTFTQSSSLKAHTRMHTGEKPYLCKNCGKRFAGKTHLSSCTALKKSETKSFHCTACGKFFHTETDLNVHMQVHESWRQHVSEKL</sequence>
<evidence type="ECO:0000256" key="2">
    <source>
        <dbReference type="ARBA" id="ARBA00022723"/>
    </source>
</evidence>
<dbReference type="InterPro" id="IPR036236">
    <property type="entry name" value="Znf_C2H2_sf"/>
</dbReference>
<dbReference type="SUPFAM" id="SSF57667">
    <property type="entry name" value="beta-beta-alpha zinc fingers"/>
    <property type="match status" value="4"/>
</dbReference>
<feature type="domain" description="C2H2-type" evidence="8">
    <location>
        <begin position="499"/>
        <end position="526"/>
    </location>
</feature>
<evidence type="ECO:0000256" key="4">
    <source>
        <dbReference type="ARBA" id="ARBA00022771"/>
    </source>
</evidence>
<dbReference type="GO" id="GO:0045595">
    <property type="term" value="P:regulation of cell differentiation"/>
    <property type="evidence" value="ECO:0007669"/>
    <property type="project" value="UniProtKB-ARBA"/>
</dbReference>
<dbReference type="InterPro" id="IPR013087">
    <property type="entry name" value="Znf_C2H2_type"/>
</dbReference>
<dbReference type="SMART" id="SM00355">
    <property type="entry name" value="ZnF_C2H2"/>
    <property type="match status" value="6"/>
</dbReference>
<evidence type="ECO:0000256" key="1">
    <source>
        <dbReference type="ARBA" id="ARBA00004123"/>
    </source>
</evidence>
<proteinExistence type="predicted"/>
<dbReference type="PROSITE" id="PS00028">
    <property type="entry name" value="ZINC_FINGER_C2H2_1"/>
    <property type="match status" value="6"/>
</dbReference>
<dbReference type="GO" id="GO:0000978">
    <property type="term" value="F:RNA polymerase II cis-regulatory region sequence-specific DNA binding"/>
    <property type="evidence" value="ECO:0007669"/>
    <property type="project" value="TreeGrafter"/>
</dbReference>
<dbReference type="PANTHER" id="PTHR24390">
    <property type="entry name" value="ZINC FINGER PROTEIN"/>
    <property type="match status" value="1"/>
</dbReference>
<evidence type="ECO:0000259" key="8">
    <source>
        <dbReference type="PROSITE" id="PS50157"/>
    </source>
</evidence>
<name>A0A6G0HP79_LARCR</name>
<organism evidence="9 10">
    <name type="scientific">Larimichthys crocea</name>
    <name type="common">Large yellow croaker</name>
    <name type="synonym">Pseudosciaena crocea</name>
    <dbReference type="NCBI Taxonomy" id="215358"/>
    <lineage>
        <taxon>Eukaryota</taxon>
        <taxon>Metazoa</taxon>
        <taxon>Chordata</taxon>
        <taxon>Craniata</taxon>
        <taxon>Vertebrata</taxon>
        <taxon>Euteleostomi</taxon>
        <taxon>Actinopterygii</taxon>
        <taxon>Neopterygii</taxon>
        <taxon>Teleostei</taxon>
        <taxon>Neoteleostei</taxon>
        <taxon>Acanthomorphata</taxon>
        <taxon>Eupercaria</taxon>
        <taxon>Sciaenidae</taxon>
        <taxon>Larimichthys</taxon>
    </lineage>
</organism>
<dbReference type="EMBL" id="REGW02000021">
    <property type="protein sequence ID" value="KAE8281068.1"/>
    <property type="molecule type" value="Genomic_DNA"/>
</dbReference>
<dbReference type="Gene3D" id="3.30.160.60">
    <property type="entry name" value="Classic Zinc Finger"/>
    <property type="match status" value="6"/>
</dbReference>
<protein>
    <recommendedName>
        <fullName evidence="8">C2H2-type domain-containing protein</fullName>
    </recommendedName>
</protein>
<reference evidence="9 10" key="1">
    <citation type="submission" date="2019-07" db="EMBL/GenBank/DDBJ databases">
        <title>Chromosome genome assembly for large yellow croaker.</title>
        <authorList>
            <person name="Xiao S."/>
        </authorList>
    </citation>
    <scope>NUCLEOTIDE SEQUENCE [LARGE SCALE GENOMIC DNA]</scope>
    <source>
        <strain evidence="9">JMULYC20181020</strain>
        <tissue evidence="9">Muscle</tissue>
    </source>
</reference>
<evidence type="ECO:0000256" key="5">
    <source>
        <dbReference type="ARBA" id="ARBA00022833"/>
    </source>
</evidence>
<keyword evidence="4 7" id="KW-0863">Zinc-finger</keyword>
<dbReference type="GO" id="GO:0000122">
    <property type="term" value="P:negative regulation of transcription by RNA polymerase II"/>
    <property type="evidence" value="ECO:0007669"/>
    <property type="project" value="UniProtKB-ARBA"/>
</dbReference>
<dbReference type="FunFam" id="3.30.160.60:FF:000100">
    <property type="entry name" value="Zinc finger 45-like"/>
    <property type="match status" value="1"/>
</dbReference>
<dbReference type="FunFam" id="3.30.160.60:FF:000624">
    <property type="entry name" value="zinc finger protein 697"/>
    <property type="match status" value="1"/>
</dbReference>
<dbReference type="PANTHER" id="PTHR24390:SF79">
    <property type="entry name" value="ASPARAGINE-RICH ZINC FINGER PROTEIN AZF1"/>
    <property type="match status" value="1"/>
</dbReference>
<keyword evidence="10" id="KW-1185">Reference proteome</keyword>
<gene>
    <name evidence="9" type="ORF">D5F01_LYC21650</name>
</gene>
<dbReference type="AlphaFoldDB" id="A0A6G0HP79"/>
<evidence type="ECO:0000256" key="3">
    <source>
        <dbReference type="ARBA" id="ARBA00022737"/>
    </source>
</evidence>
<dbReference type="Pfam" id="PF00096">
    <property type="entry name" value="zf-C2H2"/>
    <property type="match status" value="5"/>
</dbReference>
<comment type="subcellular location">
    <subcellularLocation>
        <location evidence="1">Nucleus</location>
    </subcellularLocation>
</comment>
<evidence type="ECO:0000313" key="9">
    <source>
        <dbReference type="EMBL" id="KAE8281068.1"/>
    </source>
</evidence>
<dbReference type="Proteomes" id="UP000424527">
    <property type="component" value="Unassembled WGS sequence"/>
</dbReference>
<keyword evidence="2" id="KW-0479">Metal-binding</keyword>
<dbReference type="GO" id="GO:0008270">
    <property type="term" value="F:zinc ion binding"/>
    <property type="evidence" value="ECO:0007669"/>
    <property type="project" value="UniProtKB-KW"/>
</dbReference>
<evidence type="ECO:0000256" key="7">
    <source>
        <dbReference type="PROSITE-ProRule" id="PRU00042"/>
    </source>
</evidence>
<dbReference type="FunFam" id="3.30.160.60:FF:002343">
    <property type="entry name" value="Zinc finger protein 33A"/>
    <property type="match status" value="2"/>
</dbReference>
<dbReference type="PROSITE" id="PS50157">
    <property type="entry name" value="ZINC_FINGER_C2H2_2"/>
    <property type="match status" value="6"/>
</dbReference>
<feature type="domain" description="C2H2-type" evidence="8">
    <location>
        <begin position="399"/>
        <end position="426"/>
    </location>
</feature>
<feature type="domain" description="C2H2-type" evidence="8">
    <location>
        <begin position="342"/>
        <end position="370"/>
    </location>
</feature>
<keyword evidence="3" id="KW-0677">Repeat</keyword>
<keyword evidence="5" id="KW-0862">Zinc</keyword>
<dbReference type="GO" id="GO:0003700">
    <property type="term" value="F:DNA-binding transcription factor activity"/>
    <property type="evidence" value="ECO:0007669"/>
    <property type="project" value="TreeGrafter"/>
</dbReference>
<dbReference type="FunFam" id="3.30.160.60:FF:001111">
    <property type="entry name" value="Zinc finger protein 92 homolog"/>
    <property type="match status" value="1"/>
</dbReference>
<feature type="domain" description="C2H2-type" evidence="8">
    <location>
        <begin position="371"/>
        <end position="398"/>
    </location>
</feature>
<comment type="caution">
    <text evidence="9">The sequence shown here is derived from an EMBL/GenBank/DDBJ whole genome shotgun (WGS) entry which is preliminary data.</text>
</comment>
<evidence type="ECO:0000313" key="10">
    <source>
        <dbReference type="Proteomes" id="UP000424527"/>
    </source>
</evidence>
<dbReference type="FunFam" id="3.30.160.60:FF:000912">
    <property type="entry name" value="Zinc finger protein 660"/>
    <property type="match status" value="1"/>
</dbReference>
<keyword evidence="6" id="KW-0539">Nucleus</keyword>
<accession>A0A6G0HP79</accession>
<dbReference type="GO" id="GO:0005634">
    <property type="term" value="C:nucleus"/>
    <property type="evidence" value="ECO:0007669"/>
    <property type="project" value="UniProtKB-SubCell"/>
</dbReference>
<feature type="domain" description="C2H2-type" evidence="8">
    <location>
        <begin position="556"/>
        <end position="583"/>
    </location>
</feature>
<feature type="domain" description="C2H2-type" evidence="8">
    <location>
        <begin position="471"/>
        <end position="498"/>
    </location>
</feature>